<comment type="caution">
    <text evidence="7">The sequence shown here is derived from an EMBL/GenBank/DDBJ whole genome shotgun (WGS) entry which is preliminary data.</text>
</comment>
<feature type="domain" description="Zinc finger PHD-type" evidence="6">
    <location>
        <begin position="608"/>
        <end position="654"/>
    </location>
</feature>
<evidence type="ECO:0000256" key="3">
    <source>
        <dbReference type="ARBA" id="ARBA00022833"/>
    </source>
</evidence>
<keyword evidence="3" id="KW-0862">Zinc</keyword>
<reference evidence="7 8" key="1">
    <citation type="submission" date="2021-09" db="EMBL/GenBank/DDBJ databases">
        <title>Genomic insights and catalytic innovation underlie evolution of tropane alkaloids biosynthesis.</title>
        <authorList>
            <person name="Wang Y.-J."/>
            <person name="Tian T."/>
            <person name="Huang J.-P."/>
            <person name="Huang S.-X."/>
        </authorList>
    </citation>
    <scope>NUCLEOTIDE SEQUENCE [LARGE SCALE GENOMIC DNA]</scope>
    <source>
        <strain evidence="7">KIB-2018</strain>
        <tissue evidence="7">Leaf</tissue>
    </source>
</reference>
<keyword evidence="1" id="KW-0479">Metal-binding</keyword>
<dbReference type="EMBL" id="JAIWQS010000006">
    <property type="protein sequence ID" value="KAJ8763001.1"/>
    <property type="molecule type" value="Genomic_DNA"/>
</dbReference>
<keyword evidence="4" id="KW-0805">Transcription regulation</keyword>
<dbReference type="InterPro" id="IPR019786">
    <property type="entry name" value="Zinc_finger_PHD-type_CS"/>
</dbReference>
<dbReference type="Pfam" id="PF25874">
    <property type="entry name" value="WHD_plant_repro"/>
    <property type="match status" value="1"/>
</dbReference>
<evidence type="ECO:0000313" key="8">
    <source>
        <dbReference type="Proteomes" id="UP001159364"/>
    </source>
</evidence>
<dbReference type="PANTHER" id="PTHR46201:SF9">
    <property type="entry name" value="PHD FINGER PROTEIN MALE MEIOCYTE DEATH 1"/>
    <property type="match status" value="1"/>
</dbReference>
<evidence type="ECO:0000259" key="6">
    <source>
        <dbReference type="SMART" id="SM00249"/>
    </source>
</evidence>
<dbReference type="InterPro" id="IPR059080">
    <property type="entry name" value="WHD_PTC1"/>
</dbReference>
<dbReference type="Proteomes" id="UP001159364">
    <property type="component" value="Linkage Group LG06"/>
</dbReference>
<dbReference type="AlphaFoldDB" id="A0AAV8T872"/>
<sequence>MPIPVVESCKKRKRRPKFYNFHTFGDPGCPLRPTGPFRDNIRLFLRDCTQPEDYDVEGMPVSCTLLLLQSNNFVVPLYTIEEDAHLSFQPFCDHCRCTGWSGNFVSKRKYHLIIPPDSHWNKRLEHDAFDHQTHLLHGLVHCNGFGHLLCINGIEGDSKYISGREIMDLWDRICNNLRARKITVQDVSKKRSMDLRLLYGVAYGHSWFGKWGYKFCRGSFGVTEHNYNRAIEILSSLDVDEIIQNFHDSVQFKDIKQIIRYYRGFSETQLISLGDLLRFMLTIKSCPYAVKKQSKISCASKSSISFPTQKRHLMKDKSIRYRNFSSLATTLDSRWPIRRLEYAAEVIVDTLRSKKTGTLIQEGMSRQEVRDSARLHIGDTGLLDYVLKSMNNVIVGSHVVRRAVNPKTRVLEYSLHDLGDGSRPIKASEHEPEILKAPALAKGPGAGVDVYNDIVYLYTNLLLNYPQSELVESAIQVILDSKHFVKEWPFKDDDDELFRFICHVSPTLQLSGLEYRPHKDLPPGEIVVLPLSATVLELKQATEYALKDTYCIFGNFEVTEIENMEELEEGELLFGAVESGVEICVRGHGTDINTPLMYEGGPDSWKVRCECGAKDDDGERMVACDICEVWQHTRCNFIADSETVPPLFVCRRCCNSLVPSTNELEVEYDQNAV</sequence>
<dbReference type="InterPro" id="IPR058054">
    <property type="entry name" value="Znf_MS1-like"/>
</dbReference>
<keyword evidence="5" id="KW-0804">Transcription</keyword>
<evidence type="ECO:0000256" key="4">
    <source>
        <dbReference type="ARBA" id="ARBA00023015"/>
    </source>
</evidence>
<keyword evidence="8" id="KW-1185">Reference proteome</keyword>
<dbReference type="SUPFAM" id="SSF57903">
    <property type="entry name" value="FYVE/PHD zinc finger"/>
    <property type="match status" value="1"/>
</dbReference>
<accession>A0AAV8T872</accession>
<evidence type="ECO:0000256" key="2">
    <source>
        <dbReference type="ARBA" id="ARBA00022771"/>
    </source>
</evidence>
<evidence type="ECO:0000313" key="7">
    <source>
        <dbReference type="EMBL" id="KAJ8763001.1"/>
    </source>
</evidence>
<dbReference type="Gene3D" id="3.30.40.10">
    <property type="entry name" value="Zinc/RING finger domain, C3HC4 (zinc finger)"/>
    <property type="match status" value="1"/>
</dbReference>
<dbReference type="GO" id="GO:0008270">
    <property type="term" value="F:zinc ion binding"/>
    <property type="evidence" value="ECO:0007669"/>
    <property type="project" value="UniProtKB-KW"/>
</dbReference>
<proteinExistence type="predicted"/>
<dbReference type="PANTHER" id="PTHR46201">
    <property type="entry name" value="PHD FINGER PROTEIN MALE MEIOCYTE DEATH 1-RELATED"/>
    <property type="match status" value="1"/>
</dbReference>
<organism evidence="7 8">
    <name type="scientific">Erythroxylum novogranatense</name>
    <dbReference type="NCBI Taxonomy" id="1862640"/>
    <lineage>
        <taxon>Eukaryota</taxon>
        <taxon>Viridiplantae</taxon>
        <taxon>Streptophyta</taxon>
        <taxon>Embryophyta</taxon>
        <taxon>Tracheophyta</taxon>
        <taxon>Spermatophyta</taxon>
        <taxon>Magnoliopsida</taxon>
        <taxon>eudicotyledons</taxon>
        <taxon>Gunneridae</taxon>
        <taxon>Pentapetalae</taxon>
        <taxon>rosids</taxon>
        <taxon>fabids</taxon>
        <taxon>Malpighiales</taxon>
        <taxon>Erythroxylaceae</taxon>
        <taxon>Erythroxylum</taxon>
    </lineage>
</organism>
<dbReference type="InterPro" id="IPR019787">
    <property type="entry name" value="Znf_PHD-finger"/>
</dbReference>
<protein>
    <recommendedName>
        <fullName evidence="6">Zinc finger PHD-type domain-containing protein</fullName>
    </recommendedName>
</protein>
<dbReference type="InterPro" id="IPR001965">
    <property type="entry name" value="Znf_PHD"/>
</dbReference>
<dbReference type="PROSITE" id="PS01359">
    <property type="entry name" value="ZF_PHD_1"/>
    <property type="match status" value="1"/>
</dbReference>
<dbReference type="InterPro" id="IPR011011">
    <property type="entry name" value="Znf_FYVE_PHD"/>
</dbReference>
<evidence type="ECO:0000256" key="1">
    <source>
        <dbReference type="ARBA" id="ARBA00022723"/>
    </source>
</evidence>
<name>A0AAV8T872_9ROSI</name>
<dbReference type="InterPro" id="IPR013083">
    <property type="entry name" value="Znf_RING/FYVE/PHD"/>
</dbReference>
<dbReference type="Pfam" id="PF00628">
    <property type="entry name" value="PHD"/>
    <property type="match status" value="1"/>
</dbReference>
<evidence type="ECO:0000256" key="5">
    <source>
        <dbReference type="ARBA" id="ARBA00023163"/>
    </source>
</evidence>
<keyword evidence="2" id="KW-0863">Zinc-finger</keyword>
<dbReference type="SMART" id="SM00249">
    <property type="entry name" value="PHD"/>
    <property type="match status" value="1"/>
</dbReference>
<dbReference type="CDD" id="cd15556">
    <property type="entry name" value="PHD_MMD1_like"/>
    <property type="match status" value="1"/>
</dbReference>
<dbReference type="InterPro" id="IPR057765">
    <property type="entry name" value="MS1-like_ubiquitin"/>
</dbReference>
<gene>
    <name evidence="7" type="ORF">K2173_023206</name>
</gene>
<dbReference type="Pfam" id="PF25565">
    <property type="entry name" value="Ubiquitin_At1g33420"/>
    <property type="match status" value="1"/>
</dbReference>